<accession>L1L200</accession>
<evidence type="ECO:0000256" key="1">
    <source>
        <dbReference type="SAM" id="MobiDB-lite"/>
    </source>
</evidence>
<sequence>MSQPKTSTTTERDAPAGAQVTSGARGHHEVREFARSGGPVS</sequence>
<protein>
    <submittedName>
        <fullName evidence="2">Uncharacterized protein</fullName>
    </submittedName>
</protein>
<feature type="region of interest" description="Disordered" evidence="1">
    <location>
        <begin position="1"/>
        <end position="41"/>
    </location>
</feature>
<name>L1L200_9ACTN</name>
<organism evidence="2 3">
    <name type="scientific">Streptomyces ipomoeae 91-03</name>
    <dbReference type="NCBI Taxonomy" id="698759"/>
    <lineage>
        <taxon>Bacteria</taxon>
        <taxon>Bacillati</taxon>
        <taxon>Actinomycetota</taxon>
        <taxon>Actinomycetes</taxon>
        <taxon>Kitasatosporales</taxon>
        <taxon>Streptomycetaceae</taxon>
        <taxon>Streptomyces</taxon>
    </lineage>
</organism>
<gene>
    <name evidence="2" type="ORF">STRIP9103_02356</name>
</gene>
<proteinExistence type="predicted"/>
<dbReference type="AlphaFoldDB" id="L1L200"/>
<evidence type="ECO:0000313" key="2">
    <source>
        <dbReference type="EMBL" id="EKX66725.1"/>
    </source>
</evidence>
<comment type="caution">
    <text evidence="2">The sequence shown here is derived from an EMBL/GenBank/DDBJ whole genome shotgun (WGS) entry which is preliminary data.</text>
</comment>
<dbReference type="EMBL" id="AEJC01000197">
    <property type="protein sequence ID" value="EKX66725.1"/>
    <property type="molecule type" value="Genomic_DNA"/>
</dbReference>
<evidence type="ECO:0000313" key="3">
    <source>
        <dbReference type="Proteomes" id="UP000010411"/>
    </source>
</evidence>
<dbReference type="Proteomes" id="UP000010411">
    <property type="component" value="Unassembled WGS sequence"/>
</dbReference>
<keyword evidence="3" id="KW-1185">Reference proteome</keyword>
<reference evidence="2 3" key="1">
    <citation type="submission" date="2012-11" db="EMBL/GenBank/DDBJ databases">
        <authorList>
            <person name="Huguet-Tapia J.C."/>
            <person name="Durkin A.S."/>
            <person name="Pettis G.S."/>
            <person name="Badger J.H."/>
        </authorList>
    </citation>
    <scope>NUCLEOTIDE SEQUENCE [LARGE SCALE GENOMIC DNA]</scope>
    <source>
        <strain evidence="2 3">91-03</strain>
    </source>
</reference>